<reference evidence="2 3" key="1">
    <citation type="submission" date="2020-09" db="EMBL/GenBank/DDBJ databases">
        <title>Pseudoxanthomonas sp. CAU 1598 isolated from sand of Yaerae Beach.</title>
        <authorList>
            <person name="Kim W."/>
        </authorList>
    </citation>
    <scope>NUCLEOTIDE SEQUENCE [LARGE SCALE GENOMIC DNA]</scope>
    <source>
        <strain evidence="2 3">CAU 1598</strain>
    </source>
</reference>
<dbReference type="PANTHER" id="PTHR22617">
    <property type="entry name" value="CHEMOTAXIS SENSOR HISTIDINE KINASE-RELATED"/>
    <property type="match status" value="1"/>
</dbReference>
<dbReference type="AlphaFoldDB" id="A0AAW3ZKW2"/>
<dbReference type="SUPFAM" id="SSF50341">
    <property type="entry name" value="CheW-like"/>
    <property type="match status" value="1"/>
</dbReference>
<dbReference type="RefSeq" id="WP_192030194.1">
    <property type="nucleotide sequence ID" value="NZ_JACYTR010000030.1"/>
</dbReference>
<evidence type="ECO:0000259" key="1">
    <source>
        <dbReference type="PROSITE" id="PS50851"/>
    </source>
</evidence>
<keyword evidence="3" id="KW-1185">Reference proteome</keyword>
<accession>A0AAW3ZKW2</accession>
<dbReference type="Pfam" id="PF01584">
    <property type="entry name" value="CheW"/>
    <property type="match status" value="1"/>
</dbReference>
<protein>
    <submittedName>
        <fullName evidence="2">Chemotaxis protein CheW</fullName>
    </submittedName>
</protein>
<dbReference type="GO" id="GO:0006935">
    <property type="term" value="P:chemotaxis"/>
    <property type="evidence" value="ECO:0007669"/>
    <property type="project" value="InterPro"/>
</dbReference>
<dbReference type="InterPro" id="IPR002545">
    <property type="entry name" value="CheW-lke_dom"/>
</dbReference>
<feature type="domain" description="CheW-like" evidence="1">
    <location>
        <begin position="14"/>
        <end position="151"/>
    </location>
</feature>
<dbReference type="Gene3D" id="2.30.30.40">
    <property type="entry name" value="SH3 Domains"/>
    <property type="match status" value="1"/>
</dbReference>
<dbReference type="InterPro" id="IPR039315">
    <property type="entry name" value="CheW"/>
</dbReference>
<sequence>MQASVNRKRSECYEQGFLTLQAAGRPCAVPLDAVIEVLRPLPIDALTDVPAYLLGLSVLRGQPVAVLDLPRLLGQPGEAIGRWLHLRVGPRRLALAVPSVGRVEHLDQLDWQPLPALFEGDAARVVQQVAQRDQQLYVQLNVMRLLPDSLWRRLEKGASAE</sequence>
<dbReference type="PANTHER" id="PTHR22617:SF23">
    <property type="entry name" value="CHEMOTAXIS PROTEIN CHEW"/>
    <property type="match status" value="1"/>
</dbReference>
<dbReference type="Proteomes" id="UP000613768">
    <property type="component" value="Unassembled WGS sequence"/>
</dbReference>
<dbReference type="Gene3D" id="2.40.50.180">
    <property type="entry name" value="CheA-289, Domain 4"/>
    <property type="match status" value="1"/>
</dbReference>
<dbReference type="EMBL" id="JACYTR010000030">
    <property type="protein sequence ID" value="MBD8526773.1"/>
    <property type="molecule type" value="Genomic_DNA"/>
</dbReference>
<organism evidence="2 3">
    <name type="scientific">Pseudomarimonas arenosa</name>
    <dbReference type="NCBI Taxonomy" id="2774145"/>
    <lineage>
        <taxon>Bacteria</taxon>
        <taxon>Pseudomonadati</taxon>
        <taxon>Pseudomonadota</taxon>
        <taxon>Gammaproteobacteria</taxon>
        <taxon>Lysobacterales</taxon>
        <taxon>Lysobacteraceae</taxon>
        <taxon>Pseudomarimonas</taxon>
    </lineage>
</organism>
<dbReference type="PROSITE" id="PS50851">
    <property type="entry name" value="CHEW"/>
    <property type="match status" value="1"/>
</dbReference>
<dbReference type="InterPro" id="IPR036061">
    <property type="entry name" value="CheW-like_dom_sf"/>
</dbReference>
<name>A0AAW3ZKW2_9GAMM</name>
<evidence type="ECO:0000313" key="2">
    <source>
        <dbReference type="EMBL" id="MBD8526773.1"/>
    </source>
</evidence>
<dbReference type="GO" id="GO:0007165">
    <property type="term" value="P:signal transduction"/>
    <property type="evidence" value="ECO:0007669"/>
    <property type="project" value="InterPro"/>
</dbReference>
<gene>
    <name evidence="2" type="ORF">IFO71_13605</name>
</gene>
<comment type="caution">
    <text evidence="2">The sequence shown here is derived from an EMBL/GenBank/DDBJ whole genome shotgun (WGS) entry which is preliminary data.</text>
</comment>
<dbReference type="GO" id="GO:0005829">
    <property type="term" value="C:cytosol"/>
    <property type="evidence" value="ECO:0007669"/>
    <property type="project" value="TreeGrafter"/>
</dbReference>
<evidence type="ECO:0000313" key="3">
    <source>
        <dbReference type="Proteomes" id="UP000613768"/>
    </source>
</evidence>
<proteinExistence type="predicted"/>
<dbReference type="SMART" id="SM00260">
    <property type="entry name" value="CheW"/>
    <property type="match status" value="1"/>
</dbReference>